<sequence length="287" mass="32533">MVIDIHSHLWPMDRNPEAMRQYFQNRNSRFAFDADGLLASMEAAGIDLTVVSALAFGPELTNRDIRGLNQYVADAVRHSQGKLQGFCTLNPFEEGSVDFLRSCIEDEGFVGLKLHCNMQRFYPNDERLDPVYRQMQEYGKPILFHSGGIGVRPYGDIYGRPVYMDETALKFPGLMIILGHAGRIWYEETAMLLRKHPNIYADISTNFGKTGETLNWPMQQLLQTVKGWAGSTGHLLFGSDFPFYEQTATRENLEALADQLPDGGLVKPAEVRQIITTNTEAFFHKFI</sequence>
<evidence type="ECO:0000259" key="2">
    <source>
        <dbReference type="Pfam" id="PF04909"/>
    </source>
</evidence>
<comment type="caution">
    <text evidence="3">The sequence shown here is derived from an EMBL/GenBank/DDBJ whole genome shotgun (WGS) entry which is preliminary data.</text>
</comment>
<keyword evidence="4" id="KW-1185">Reference proteome</keyword>
<evidence type="ECO:0000313" key="3">
    <source>
        <dbReference type="EMBL" id="MBU9735609.1"/>
    </source>
</evidence>
<dbReference type="PANTHER" id="PTHR21240:SF28">
    <property type="entry name" value="ISO-OROTATE DECARBOXYLASE (EUROFUNG)"/>
    <property type="match status" value="1"/>
</dbReference>
<feature type="domain" description="Amidohydrolase-related" evidence="2">
    <location>
        <begin position="3"/>
        <end position="284"/>
    </location>
</feature>
<dbReference type="InterPro" id="IPR032466">
    <property type="entry name" value="Metal_Hydrolase"/>
</dbReference>
<proteinExistence type="predicted"/>
<dbReference type="Proteomes" id="UP000712157">
    <property type="component" value="Unassembled WGS sequence"/>
</dbReference>
<evidence type="ECO:0000256" key="1">
    <source>
        <dbReference type="ARBA" id="ARBA00023239"/>
    </source>
</evidence>
<accession>A0A949JWY6</accession>
<dbReference type="PANTHER" id="PTHR21240">
    <property type="entry name" value="2-AMINO-3-CARBOXYLMUCONATE-6-SEMIALDEHYDE DECARBOXYLASE"/>
    <property type="match status" value="1"/>
</dbReference>
<dbReference type="Gene3D" id="3.20.20.140">
    <property type="entry name" value="Metal-dependent hydrolases"/>
    <property type="match status" value="1"/>
</dbReference>
<keyword evidence="1" id="KW-0456">Lyase</keyword>
<evidence type="ECO:0000313" key="4">
    <source>
        <dbReference type="Proteomes" id="UP000712157"/>
    </source>
</evidence>
<reference evidence="3" key="1">
    <citation type="submission" date="2021-06" db="EMBL/GenBank/DDBJ databases">
        <title>Description of novel taxa of the family Lachnospiraceae.</title>
        <authorList>
            <person name="Chaplin A.V."/>
            <person name="Sokolova S.R."/>
            <person name="Pikina A.P."/>
            <person name="Korzhanova M."/>
            <person name="Belova V."/>
            <person name="Korostin D."/>
            <person name="Efimov B.A."/>
        </authorList>
    </citation>
    <scope>NUCLEOTIDE SEQUENCE</scope>
    <source>
        <strain evidence="3">ASD5720</strain>
    </source>
</reference>
<dbReference type="CDD" id="cd01292">
    <property type="entry name" value="metallo-dependent_hydrolases"/>
    <property type="match status" value="1"/>
</dbReference>
<dbReference type="SUPFAM" id="SSF51556">
    <property type="entry name" value="Metallo-dependent hydrolases"/>
    <property type="match status" value="1"/>
</dbReference>
<dbReference type="GO" id="GO:0005737">
    <property type="term" value="C:cytoplasm"/>
    <property type="evidence" value="ECO:0007669"/>
    <property type="project" value="TreeGrafter"/>
</dbReference>
<dbReference type="EMBL" id="JAHQCW010000004">
    <property type="protein sequence ID" value="MBU9735609.1"/>
    <property type="molecule type" value="Genomic_DNA"/>
</dbReference>
<dbReference type="InterPro" id="IPR032465">
    <property type="entry name" value="ACMSD"/>
</dbReference>
<organism evidence="3 4">
    <name type="scientific">Diplocloster agilis</name>
    <dbReference type="NCBI Taxonomy" id="2850323"/>
    <lineage>
        <taxon>Bacteria</taxon>
        <taxon>Bacillati</taxon>
        <taxon>Bacillota</taxon>
        <taxon>Clostridia</taxon>
        <taxon>Lachnospirales</taxon>
        <taxon>Lachnospiraceae</taxon>
        <taxon>Diplocloster</taxon>
    </lineage>
</organism>
<dbReference type="GO" id="GO:0016831">
    <property type="term" value="F:carboxy-lyase activity"/>
    <property type="evidence" value="ECO:0007669"/>
    <property type="project" value="InterPro"/>
</dbReference>
<dbReference type="RefSeq" id="WP_238720667.1">
    <property type="nucleotide sequence ID" value="NZ_JAHQCW010000004.1"/>
</dbReference>
<dbReference type="AlphaFoldDB" id="A0A949JWY6"/>
<dbReference type="InterPro" id="IPR006680">
    <property type="entry name" value="Amidohydro-rel"/>
</dbReference>
<protein>
    <submittedName>
        <fullName evidence="3">Amidohydrolase</fullName>
    </submittedName>
</protein>
<dbReference type="GO" id="GO:0019748">
    <property type="term" value="P:secondary metabolic process"/>
    <property type="evidence" value="ECO:0007669"/>
    <property type="project" value="TreeGrafter"/>
</dbReference>
<dbReference type="GO" id="GO:0016787">
    <property type="term" value="F:hydrolase activity"/>
    <property type="evidence" value="ECO:0007669"/>
    <property type="project" value="InterPro"/>
</dbReference>
<gene>
    <name evidence="3" type="ORF">KTH89_03605</name>
</gene>
<dbReference type="Pfam" id="PF04909">
    <property type="entry name" value="Amidohydro_2"/>
    <property type="match status" value="1"/>
</dbReference>
<name>A0A949JWY6_9FIRM</name>